<feature type="region of interest" description="Disordered" evidence="1">
    <location>
        <begin position="206"/>
        <end position="244"/>
    </location>
</feature>
<dbReference type="PANTHER" id="PTHR34281:SF2">
    <property type="entry name" value="PROTEIN EARLY FLOWERING 3"/>
    <property type="match status" value="1"/>
</dbReference>
<feature type="region of interest" description="Disordered" evidence="1">
    <location>
        <begin position="423"/>
        <end position="443"/>
    </location>
</feature>
<dbReference type="InterPro" id="IPR039319">
    <property type="entry name" value="ELF3-like"/>
</dbReference>
<comment type="caution">
    <text evidence="2">The sequence shown here is derived from an EMBL/GenBank/DDBJ whole genome shotgun (WGS) entry which is preliminary data.</text>
</comment>
<evidence type="ECO:0000313" key="2">
    <source>
        <dbReference type="EMBL" id="KAL2516320.1"/>
    </source>
</evidence>
<proteinExistence type="predicted"/>
<dbReference type="PANTHER" id="PTHR34281">
    <property type="entry name" value="PROTEIN EARLY FLOWERING 3"/>
    <property type="match status" value="1"/>
</dbReference>
<feature type="region of interest" description="Disordered" evidence="1">
    <location>
        <begin position="1"/>
        <end position="33"/>
    </location>
</feature>
<feature type="compositionally biased region" description="Basic and acidic residues" evidence="1">
    <location>
        <begin position="1"/>
        <end position="10"/>
    </location>
</feature>
<evidence type="ECO:0000313" key="3">
    <source>
        <dbReference type="Proteomes" id="UP001604277"/>
    </source>
</evidence>
<name>A0ABD1TV49_9LAMI</name>
<sequence length="707" mass="76432">MKGGKDEGKSMDPLFPRLHISDADKGGPKAPPRNKMSLCEQYSVPSKSLRFASGSMTMLPLPTSNGGSTFASKASSSQIGCFQKTVFPTFCSLPGSSHVMERYPSYHAVGVNLNMALKNSEPRTLVPTNYQNSSALGSSMLTAGCNLSWPRGFSNNENCCMKPGDENDIRVLSFVQSGIPLDYGNLQPHLDKEKVTAFSSISSGKLQTSSLKLPRETGSADLRSREHQRNQTEKDDKLSQTGMHHVEKPVHILSTGEKSLTDAVTTEDGIPRVTEMIRRKRSVSAMEDSSHSVPLLGDNNKSLINLESVNESSKNKDIRSSRVVGNVDRKQDISETSVAGPLQGLDLAPDDVVGAIGLELFWKARSAIVDQQRIFAVQIFELHRLIQVQRSIAGSPEVMYENICLGKPPIKFPAMNKLLRENVPEPPPTVAKPKVNPQKLNPSKDLGAEAVCGTDKGHLAQKSTHKPSPTTASTAIDAKVAPWCFHPPSGNQWLVPVRSPTEGLIYKPYTGLCPPTVGFMAPVYGNCGPISLNATSGTAYGVLAPNQQGLGCFSGPALGQNYFQQCAMPIITANSSHLEVKQMPQFFRDQSTGPDKHASARDLNFSLPCQSSCNVSSQQSGVISDCGGNLHASKESDLQGSTASSPEWLQGEGLSLFPTTPTLKVSNSQSNEQQTQVIKVVPHNPKSASDSVARIFQSIQEERKKHQ</sequence>
<protein>
    <submittedName>
        <fullName evidence="2">Protein HEADING DATE 3B-like</fullName>
    </submittedName>
</protein>
<keyword evidence="3" id="KW-1185">Reference proteome</keyword>
<gene>
    <name evidence="2" type="ORF">Fot_30291</name>
</gene>
<reference evidence="3" key="1">
    <citation type="submission" date="2024-07" db="EMBL/GenBank/DDBJ databases">
        <title>Two chromosome-level genome assemblies of Korean endemic species Abeliophyllum distichum and Forsythia ovata (Oleaceae).</title>
        <authorList>
            <person name="Jang H."/>
        </authorList>
    </citation>
    <scope>NUCLEOTIDE SEQUENCE [LARGE SCALE GENOMIC DNA]</scope>
</reference>
<dbReference type="EMBL" id="JBFOLJ010000008">
    <property type="protein sequence ID" value="KAL2516320.1"/>
    <property type="molecule type" value="Genomic_DNA"/>
</dbReference>
<dbReference type="AlphaFoldDB" id="A0ABD1TV49"/>
<evidence type="ECO:0000256" key="1">
    <source>
        <dbReference type="SAM" id="MobiDB-lite"/>
    </source>
</evidence>
<dbReference type="Proteomes" id="UP001604277">
    <property type="component" value="Unassembled WGS sequence"/>
</dbReference>
<accession>A0ABD1TV49</accession>
<feature type="compositionally biased region" description="Basic and acidic residues" evidence="1">
    <location>
        <begin position="222"/>
        <end position="244"/>
    </location>
</feature>
<organism evidence="2 3">
    <name type="scientific">Forsythia ovata</name>
    <dbReference type="NCBI Taxonomy" id="205694"/>
    <lineage>
        <taxon>Eukaryota</taxon>
        <taxon>Viridiplantae</taxon>
        <taxon>Streptophyta</taxon>
        <taxon>Embryophyta</taxon>
        <taxon>Tracheophyta</taxon>
        <taxon>Spermatophyta</taxon>
        <taxon>Magnoliopsida</taxon>
        <taxon>eudicotyledons</taxon>
        <taxon>Gunneridae</taxon>
        <taxon>Pentapetalae</taxon>
        <taxon>asterids</taxon>
        <taxon>lamiids</taxon>
        <taxon>Lamiales</taxon>
        <taxon>Oleaceae</taxon>
        <taxon>Forsythieae</taxon>
        <taxon>Forsythia</taxon>
    </lineage>
</organism>